<comment type="caution">
    <text evidence="2">The sequence shown here is derived from an EMBL/GenBank/DDBJ whole genome shotgun (WGS) entry which is preliminary data.</text>
</comment>
<feature type="transmembrane region" description="Helical" evidence="1">
    <location>
        <begin position="36"/>
        <end position="55"/>
    </location>
</feature>
<accession>A0ABD3CCA6</accession>
<keyword evidence="1" id="KW-0472">Membrane</keyword>
<dbReference type="Proteomes" id="UP001632038">
    <property type="component" value="Unassembled WGS sequence"/>
</dbReference>
<name>A0ABD3CCA6_9LAMI</name>
<evidence type="ECO:0008006" key="4">
    <source>
        <dbReference type="Google" id="ProtNLM"/>
    </source>
</evidence>
<evidence type="ECO:0000256" key="1">
    <source>
        <dbReference type="SAM" id="Phobius"/>
    </source>
</evidence>
<evidence type="ECO:0000313" key="3">
    <source>
        <dbReference type="Proteomes" id="UP001632038"/>
    </source>
</evidence>
<keyword evidence="3" id="KW-1185">Reference proteome</keyword>
<gene>
    <name evidence="2" type="ORF">CASFOL_029989</name>
</gene>
<protein>
    <recommendedName>
        <fullName evidence="4">Magnesium transporter</fullName>
    </recommendedName>
</protein>
<organism evidence="2 3">
    <name type="scientific">Castilleja foliolosa</name>
    <dbReference type="NCBI Taxonomy" id="1961234"/>
    <lineage>
        <taxon>Eukaryota</taxon>
        <taxon>Viridiplantae</taxon>
        <taxon>Streptophyta</taxon>
        <taxon>Embryophyta</taxon>
        <taxon>Tracheophyta</taxon>
        <taxon>Spermatophyta</taxon>
        <taxon>Magnoliopsida</taxon>
        <taxon>eudicotyledons</taxon>
        <taxon>Gunneridae</taxon>
        <taxon>Pentapetalae</taxon>
        <taxon>asterids</taxon>
        <taxon>lamiids</taxon>
        <taxon>Lamiales</taxon>
        <taxon>Orobanchaceae</taxon>
        <taxon>Pedicularideae</taxon>
        <taxon>Castillejinae</taxon>
        <taxon>Castilleja</taxon>
    </lineage>
</organism>
<dbReference type="EMBL" id="JAVIJP010000047">
    <property type="protein sequence ID" value="KAL3626440.1"/>
    <property type="molecule type" value="Genomic_DNA"/>
</dbReference>
<keyword evidence="1" id="KW-1133">Transmembrane helix</keyword>
<evidence type="ECO:0000313" key="2">
    <source>
        <dbReference type="EMBL" id="KAL3626440.1"/>
    </source>
</evidence>
<reference evidence="3" key="1">
    <citation type="journal article" date="2024" name="IScience">
        <title>Strigolactones Initiate the Formation of Haustorium-like Structures in Castilleja.</title>
        <authorList>
            <person name="Buerger M."/>
            <person name="Peterson D."/>
            <person name="Chory J."/>
        </authorList>
    </citation>
    <scope>NUCLEOTIDE SEQUENCE [LARGE SCALE GENOMIC DNA]</scope>
</reference>
<proteinExistence type="predicted"/>
<dbReference type="AlphaFoldDB" id="A0ABD3CCA6"/>
<sequence>MWEAICLTVAATAGNNIGKVLQKKGFVIRAYASDRAWIIGILMDIFGAILILLALSHAPVNSIEPYEELDNSIFSL</sequence>
<keyword evidence="1" id="KW-0812">Transmembrane</keyword>